<evidence type="ECO:0000259" key="1">
    <source>
        <dbReference type="Pfam" id="PF24758"/>
    </source>
</evidence>
<dbReference type="PANTHER" id="PTHR31900">
    <property type="entry name" value="F-BOX/RNI SUPERFAMILY PROTEIN-RELATED"/>
    <property type="match status" value="1"/>
</dbReference>
<keyword evidence="3" id="KW-1185">Reference proteome</keyword>
<dbReference type="AlphaFoldDB" id="A0AAD8MPN0"/>
<dbReference type="Pfam" id="PF24758">
    <property type="entry name" value="LRR_At5g56370"/>
    <property type="match status" value="1"/>
</dbReference>
<dbReference type="InterPro" id="IPR050232">
    <property type="entry name" value="FBL13/AtMIF1-like"/>
</dbReference>
<sequence length="235" mass="27314">MWISKALEHNEKCLSLEFRFNGGLYELLPDICMYERFEVLRFKCRILVDIPEDFYFSRLKVIEFCYVTFSSYECVKEILLECPVLEVLVIKKCKWLSGHRLTVCGSELRNLTLKCNEWSHGQKRLKILIDTPALETLKITDSTLADIYVKDTLENIITAHISVGVVRMQIRESLFELLDNIYDVECLTLTDKAAGALDSVDIDLPIFHNLVKIKAKVKDPEEAAVVWKRFRMLQD</sequence>
<dbReference type="Proteomes" id="UP001237642">
    <property type="component" value="Unassembled WGS sequence"/>
</dbReference>
<reference evidence="2" key="2">
    <citation type="submission" date="2023-05" db="EMBL/GenBank/DDBJ databases">
        <authorList>
            <person name="Schelkunov M.I."/>
        </authorList>
    </citation>
    <scope>NUCLEOTIDE SEQUENCE</scope>
    <source>
        <strain evidence="2">Hsosn_3</strain>
        <tissue evidence="2">Leaf</tissue>
    </source>
</reference>
<dbReference type="EMBL" id="JAUIZM010000005">
    <property type="protein sequence ID" value="KAK1384705.1"/>
    <property type="molecule type" value="Genomic_DNA"/>
</dbReference>
<proteinExistence type="predicted"/>
<reference evidence="2" key="1">
    <citation type="submission" date="2023-02" db="EMBL/GenBank/DDBJ databases">
        <title>Genome of toxic invasive species Heracleum sosnowskyi carries increased number of genes despite the absence of recent whole-genome duplications.</title>
        <authorList>
            <person name="Schelkunov M."/>
            <person name="Shtratnikova V."/>
            <person name="Makarenko M."/>
            <person name="Klepikova A."/>
            <person name="Omelchenko D."/>
            <person name="Novikova G."/>
            <person name="Obukhova E."/>
            <person name="Bogdanov V."/>
            <person name="Penin A."/>
            <person name="Logacheva M."/>
        </authorList>
    </citation>
    <scope>NUCLEOTIDE SEQUENCE</scope>
    <source>
        <strain evidence="2">Hsosn_3</strain>
        <tissue evidence="2">Leaf</tissue>
    </source>
</reference>
<name>A0AAD8MPN0_9APIA</name>
<comment type="caution">
    <text evidence="2">The sequence shown here is derived from an EMBL/GenBank/DDBJ whole genome shotgun (WGS) entry which is preliminary data.</text>
</comment>
<dbReference type="InterPro" id="IPR055411">
    <property type="entry name" value="LRR_FXL15/At3g58940/PEG3-like"/>
</dbReference>
<dbReference type="SUPFAM" id="SSF52058">
    <property type="entry name" value="L domain-like"/>
    <property type="match status" value="1"/>
</dbReference>
<evidence type="ECO:0000313" key="2">
    <source>
        <dbReference type="EMBL" id="KAK1384705.1"/>
    </source>
</evidence>
<evidence type="ECO:0000313" key="3">
    <source>
        <dbReference type="Proteomes" id="UP001237642"/>
    </source>
</evidence>
<gene>
    <name evidence="2" type="ORF">POM88_022440</name>
</gene>
<protein>
    <recommendedName>
        <fullName evidence="1">F-box/LRR-repeat protein 15/At3g58940/PEG3-like LRR domain-containing protein</fullName>
    </recommendedName>
</protein>
<dbReference type="PANTHER" id="PTHR31900:SF34">
    <property type="entry name" value="EMB|CAB62440.1-RELATED"/>
    <property type="match status" value="1"/>
</dbReference>
<organism evidence="2 3">
    <name type="scientific">Heracleum sosnowskyi</name>
    <dbReference type="NCBI Taxonomy" id="360622"/>
    <lineage>
        <taxon>Eukaryota</taxon>
        <taxon>Viridiplantae</taxon>
        <taxon>Streptophyta</taxon>
        <taxon>Embryophyta</taxon>
        <taxon>Tracheophyta</taxon>
        <taxon>Spermatophyta</taxon>
        <taxon>Magnoliopsida</taxon>
        <taxon>eudicotyledons</taxon>
        <taxon>Gunneridae</taxon>
        <taxon>Pentapetalae</taxon>
        <taxon>asterids</taxon>
        <taxon>campanulids</taxon>
        <taxon>Apiales</taxon>
        <taxon>Apiaceae</taxon>
        <taxon>Apioideae</taxon>
        <taxon>apioid superclade</taxon>
        <taxon>Tordylieae</taxon>
        <taxon>Tordyliinae</taxon>
        <taxon>Heracleum</taxon>
    </lineage>
</organism>
<feature type="domain" description="F-box/LRR-repeat protein 15/At3g58940/PEG3-like LRR" evidence="1">
    <location>
        <begin position="25"/>
        <end position="146"/>
    </location>
</feature>
<accession>A0AAD8MPN0</accession>